<evidence type="ECO:0000256" key="1">
    <source>
        <dbReference type="HAMAP-Rule" id="MF_00095"/>
    </source>
</evidence>
<dbReference type="NCBIfam" id="TIGR00230">
    <property type="entry name" value="sfsA"/>
    <property type="match status" value="1"/>
</dbReference>
<dbReference type="PANTHER" id="PTHR30545:SF2">
    <property type="entry name" value="SUGAR FERMENTATION STIMULATION PROTEIN A"/>
    <property type="match status" value="1"/>
</dbReference>
<feature type="domain" description="Sugar fermentation stimulation protein C-terminal" evidence="2">
    <location>
        <begin position="84"/>
        <end position="221"/>
    </location>
</feature>
<dbReference type="EMBL" id="CP049811">
    <property type="protein sequence ID" value="QIK39328.1"/>
    <property type="molecule type" value="Genomic_DNA"/>
</dbReference>
<reference evidence="4 5" key="1">
    <citation type="submission" date="2020-03" db="EMBL/GenBank/DDBJ databases">
        <title>Complete genome sequence of Monaibacterium sp. ALG8 with diverse plasmids.</title>
        <authorList>
            <person name="Sun C."/>
        </authorList>
    </citation>
    <scope>NUCLEOTIDE SEQUENCE [LARGE SCALE GENOMIC DNA]</scope>
    <source>
        <strain evidence="4 5">ALG8</strain>
    </source>
</reference>
<feature type="domain" description="SfsA N-terminal OB" evidence="3">
    <location>
        <begin position="13"/>
        <end position="74"/>
    </location>
</feature>
<dbReference type="Pfam" id="PF03749">
    <property type="entry name" value="SfsA"/>
    <property type="match status" value="1"/>
</dbReference>
<dbReference type="HAMAP" id="MF_00095">
    <property type="entry name" value="SfsA"/>
    <property type="match status" value="1"/>
</dbReference>
<name>A0A6G7VHK2_9RHOB</name>
<dbReference type="InterPro" id="IPR040452">
    <property type="entry name" value="SfsA_C"/>
</dbReference>
<accession>A0A6G7VHK2</accession>
<evidence type="ECO:0000259" key="3">
    <source>
        <dbReference type="Pfam" id="PF17746"/>
    </source>
</evidence>
<dbReference type="Gene3D" id="3.40.1350.60">
    <property type="match status" value="1"/>
</dbReference>
<dbReference type="AlphaFoldDB" id="A0A6G7VHK2"/>
<dbReference type="Proteomes" id="UP000500791">
    <property type="component" value="Chromosome"/>
</dbReference>
<evidence type="ECO:0000313" key="4">
    <source>
        <dbReference type="EMBL" id="QIK39328.1"/>
    </source>
</evidence>
<dbReference type="Gene3D" id="2.40.50.580">
    <property type="match status" value="1"/>
</dbReference>
<dbReference type="InterPro" id="IPR005224">
    <property type="entry name" value="SfsA"/>
</dbReference>
<comment type="similarity">
    <text evidence="1">Belongs to the SfsA family.</text>
</comment>
<dbReference type="Pfam" id="PF17746">
    <property type="entry name" value="SfsA_N"/>
    <property type="match status" value="1"/>
</dbReference>
<dbReference type="CDD" id="cd22359">
    <property type="entry name" value="SfsA-like_bacterial"/>
    <property type="match status" value="1"/>
</dbReference>
<proteinExistence type="inferred from homology"/>
<dbReference type="PANTHER" id="PTHR30545">
    <property type="entry name" value="SUGAR FERMENTATION STIMULATION PROTEIN A"/>
    <property type="match status" value="1"/>
</dbReference>
<dbReference type="RefSeq" id="WP_166187311.1">
    <property type="nucleotide sequence ID" value="NZ_CP049811.1"/>
</dbReference>
<evidence type="ECO:0000313" key="5">
    <source>
        <dbReference type="Proteomes" id="UP000500791"/>
    </source>
</evidence>
<sequence>MEFDPPLIPAVLIRRYKRFLADVILPDGREVTVHCANPGRMIGVARTGAKIWLQPSTNPRRKLQWSWMLTEVEGGGLSGIDTGLPNRIVGDALRAGQIAEVAAYTGIRAEVPYADRSRVDFLLSEPGLPDLYLEVKNVHLSRDGTLAEFPDCVTARGTRHLGDLMQMVDRGHRAVMLYVVQRTDCDAVSFAADLDPAYAAKAAEAAAAGVRMIARATQISTAGISLGRALPVILQ</sequence>
<gene>
    <name evidence="1 4" type="primary">sfsA</name>
    <name evidence="4" type="ORF">G8E03_00290</name>
</gene>
<dbReference type="InterPro" id="IPR041465">
    <property type="entry name" value="SfsA_N"/>
</dbReference>
<organism evidence="4 5">
    <name type="scientific">Pontivivens nitratireducens</name>
    <dbReference type="NCBI Taxonomy" id="2758038"/>
    <lineage>
        <taxon>Bacteria</taxon>
        <taxon>Pseudomonadati</taxon>
        <taxon>Pseudomonadota</taxon>
        <taxon>Alphaproteobacteria</taxon>
        <taxon>Rhodobacterales</taxon>
        <taxon>Paracoccaceae</taxon>
        <taxon>Pontivivens</taxon>
    </lineage>
</organism>
<dbReference type="GO" id="GO:0003677">
    <property type="term" value="F:DNA binding"/>
    <property type="evidence" value="ECO:0007669"/>
    <property type="project" value="InterPro"/>
</dbReference>
<dbReference type="KEGG" id="mon:G8E03_00290"/>
<evidence type="ECO:0000259" key="2">
    <source>
        <dbReference type="Pfam" id="PF03749"/>
    </source>
</evidence>
<keyword evidence="5" id="KW-1185">Reference proteome</keyword>
<protein>
    <recommendedName>
        <fullName evidence="1">Sugar fermentation stimulation protein homolog</fullName>
    </recommendedName>
</protein>